<evidence type="ECO:0000259" key="6">
    <source>
        <dbReference type="Pfam" id="PF22740"/>
    </source>
</evidence>
<dbReference type="AlphaFoldDB" id="A0A4V6RB41"/>
<feature type="binding site" evidence="4">
    <location>
        <begin position="14"/>
        <end position="21"/>
    </location>
    <ligand>
        <name>ATP</name>
        <dbReference type="ChEBI" id="CHEBI:30616"/>
    </ligand>
</feature>
<sequence>MTRRRPRQILLVTGMSGAGKSTVLRTLEDLGWETVDNLPLLLLHRLLDTPPGEGADGDDDRPLALGIGTQTRGFDAETIVQRVKKLGEQDGHEIGTLFLECAGAELERRYSETRRRHPLAQDRPASDGIARERELLMPLRRWSNRLIDTTNLASNELQQQIRSTFSGDGLGQTVLTISSFGFARGLPRDADLVFDMRFLRNPHWVEALRPGTGRDGDVSDYIADDPAYPAAMAQIEALLLLLLPRYQAEGKAYVTVAFGCTGGRHRSVHVAERMARRLREEGFSPTVAHRDLQTAPQDSLEGAPVTISGGGV</sequence>
<evidence type="ECO:0000313" key="8">
    <source>
        <dbReference type="Proteomes" id="UP000309848"/>
    </source>
</evidence>
<evidence type="ECO:0000313" key="7">
    <source>
        <dbReference type="EMBL" id="TGX44302.1"/>
    </source>
</evidence>
<dbReference type="PIRSF" id="PIRSF005052">
    <property type="entry name" value="P-loopkin"/>
    <property type="match status" value="1"/>
</dbReference>
<keyword evidence="1 4" id="KW-0547">Nucleotide-binding</keyword>
<keyword evidence="8" id="KW-1185">Reference proteome</keyword>
<dbReference type="RefSeq" id="WP_135983317.1">
    <property type="nucleotide sequence ID" value="NZ_JAASQM010000002.1"/>
</dbReference>
<dbReference type="Pfam" id="PF22740">
    <property type="entry name" value="PapZ_C"/>
    <property type="match status" value="1"/>
</dbReference>
<dbReference type="SUPFAM" id="SSF52540">
    <property type="entry name" value="P-loop containing nucleoside triphosphate hydrolases"/>
    <property type="match status" value="1"/>
</dbReference>
<dbReference type="PANTHER" id="PTHR30448:SF0">
    <property type="entry name" value="RNASE ADAPTER PROTEIN RAPZ"/>
    <property type="match status" value="1"/>
</dbReference>
<accession>A0A4V6RB41</accession>
<evidence type="ECO:0000256" key="4">
    <source>
        <dbReference type="HAMAP-Rule" id="MF_00636"/>
    </source>
</evidence>
<comment type="caution">
    <text evidence="7">The sequence shown here is derived from an EMBL/GenBank/DDBJ whole genome shotgun (WGS) entry which is preliminary data.</text>
</comment>
<dbReference type="GO" id="GO:0005524">
    <property type="term" value="F:ATP binding"/>
    <property type="evidence" value="ECO:0007669"/>
    <property type="project" value="UniProtKB-UniRule"/>
</dbReference>
<dbReference type="GO" id="GO:0005525">
    <property type="term" value="F:GTP binding"/>
    <property type="evidence" value="ECO:0007669"/>
    <property type="project" value="UniProtKB-UniRule"/>
</dbReference>
<evidence type="ECO:0000256" key="1">
    <source>
        <dbReference type="ARBA" id="ARBA00022741"/>
    </source>
</evidence>
<keyword evidence="3 4" id="KW-0342">GTP-binding</keyword>
<gene>
    <name evidence="7" type="primary">rapZ</name>
    <name evidence="7" type="ORF">E5A74_05735</name>
</gene>
<dbReference type="NCBIfam" id="NF003828">
    <property type="entry name" value="PRK05416.1"/>
    <property type="match status" value="1"/>
</dbReference>
<organism evidence="7 8">
    <name type="scientific">Sphingomonas naasensis</name>
    <dbReference type="NCBI Taxonomy" id="1344951"/>
    <lineage>
        <taxon>Bacteria</taxon>
        <taxon>Pseudomonadati</taxon>
        <taxon>Pseudomonadota</taxon>
        <taxon>Alphaproteobacteria</taxon>
        <taxon>Sphingomonadales</taxon>
        <taxon>Sphingomonadaceae</taxon>
        <taxon>Sphingomonas</taxon>
    </lineage>
</organism>
<name>A0A4V6RB41_9SPHN</name>
<dbReference type="Pfam" id="PF03668">
    <property type="entry name" value="RapZ-like_N"/>
    <property type="match status" value="1"/>
</dbReference>
<dbReference type="EMBL" id="SRXU01000002">
    <property type="protein sequence ID" value="TGX44302.1"/>
    <property type="molecule type" value="Genomic_DNA"/>
</dbReference>
<dbReference type="InterPro" id="IPR053931">
    <property type="entry name" value="RapZ_C"/>
</dbReference>
<evidence type="ECO:0000259" key="5">
    <source>
        <dbReference type="Pfam" id="PF03668"/>
    </source>
</evidence>
<feature type="domain" description="RapZ-like N-terminal" evidence="5">
    <location>
        <begin position="8"/>
        <end position="168"/>
    </location>
</feature>
<dbReference type="InterPro" id="IPR027417">
    <property type="entry name" value="P-loop_NTPase"/>
</dbReference>
<keyword evidence="2 4" id="KW-0067">ATP-binding</keyword>
<evidence type="ECO:0000256" key="2">
    <source>
        <dbReference type="ARBA" id="ARBA00022840"/>
    </source>
</evidence>
<dbReference type="Proteomes" id="UP000309848">
    <property type="component" value="Unassembled WGS sequence"/>
</dbReference>
<dbReference type="HAMAP" id="MF_00636">
    <property type="entry name" value="RapZ_like"/>
    <property type="match status" value="1"/>
</dbReference>
<dbReference type="InterPro" id="IPR053930">
    <property type="entry name" value="RapZ-like_N"/>
</dbReference>
<feature type="domain" description="RapZ C-terminal" evidence="6">
    <location>
        <begin position="175"/>
        <end position="292"/>
    </location>
</feature>
<evidence type="ECO:0000256" key="3">
    <source>
        <dbReference type="ARBA" id="ARBA00023134"/>
    </source>
</evidence>
<dbReference type="OrthoDB" id="9784461at2"/>
<comment type="caution">
    <text evidence="4">Lacks conserved residue(s) required for the propagation of feature annotation.</text>
</comment>
<reference evidence="7 8" key="1">
    <citation type="submission" date="2019-04" db="EMBL/GenBank/DDBJ databases">
        <title>Sphingomonas psychrotolerans sp. nov., isolated from soil in the Tianshan Mountains, Xinjiang, China.</title>
        <authorList>
            <person name="Luo Y."/>
            <person name="Sheng H."/>
        </authorList>
    </citation>
    <scope>NUCLEOTIDE SEQUENCE [LARGE SCALE GENOMIC DNA]</scope>
    <source>
        <strain evidence="7 8">KIS18-15</strain>
    </source>
</reference>
<dbReference type="InterPro" id="IPR005337">
    <property type="entry name" value="RapZ-like"/>
</dbReference>
<protein>
    <submittedName>
        <fullName evidence="7">RNase adapter RapZ</fullName>
    </submittedName>
</protein>
<dbReference type="PANTHER" id="PTHR30448">
    <property type="entry name" value="RNASE ADAPTER PROTEIN RAPZ"/>
    <property type="match status" value="1"/>
</dbReference>
<proteinExistence type="inferred from homology"/>